<gene>
    <name evidence="1" type="ORF">L1987_53360</name>
</gene>
<evidence type="ECO:0000313" key="1">
    <source>
        <dbReference type="EMBL" id="KAI3762918.1"/>
    </source>
</evidence>
<dbReference type="EMBL" id="CM042034">
    <property type="protein sequence ID" value="KAI3762918.1"/>
    <property type="molecule type" value="Genomic_DNA"/>
</dbReference>
<sequence>MAVAKIATLNEVAKGGDSGINCVDAKDWWEEVWVEIEVVPVLCGGPVMSTKYLGSGDEASVGASDSDKETEVNSVKDDIKDDPLSFDRIINQENG</sequence>
<organism evidence="1 2">
    <name type="scientific">Smallanthus sonchifolius</name>
    <dbReference type="NCBI Taxonomy" id="185202"/>
    <lineage>
        <taxon>Eukaryota</taxon>
        <taxon>Viridiplantae</taxon>
        <taxon>Streptophyta</taxon>
        <taxon>Embryophyta</taxon>
        <taxon>Tracheophyta</taxon>
        <taxon>Spermatophyta</taxon>
        <taxon>Magnoliopsida</taxon>
        <taxon>eudicotyledons</taxon>
        <taxon>Gunneridae</taxon>
        <taxon>Pentapetalae</taxon>
        <taxon>asterids</taxon>
        <taxon>campanulids</taxon>
        <taxon>Asterales</taxon>
        <taxon>Asteraceae</taxon>
        <taxon>Asteroideae</taxon>
        <taxon>Heliantheae alliance</taxon>
        <taxon>Millerieae</taxon>
        <taxon>Smallanthus</taxon>
    </lineage>
</organism>
<name>A0ACB9EWH2_9ASTR</name>
<protein>
    <submittedName>
        <fullName evidence="1">Uncharacterized protein</fullName>
    </submittedName>
</protein>
<dbReference type="Proteomes" id="UP001056120">
    <property type="component" value="Linkage Group LG17"/>
</dbReference>
<reference evidence="1 2" key="2">
    <citation type="journal article" date="2022" name="Mol. Ecol. Resour.">
        <title>The genomes of chicory, endive, great burdock and yacon provide insights into Asteraceae paleo-polyploidization history and plant inulin production.</title>
        <authorList>
            <person name="Fan W."/>
            <person name="Wang S."/>
            <person name="Wang H."/>
            <person name="Wang A."/>
            <person name="Jiang F."/>
            <person name="Liu H."/>
            <person name="Zhao H."/>
            <person name="Xu D."/>
            <person name="Zhang Y."/>
        </authorList>
    </citation>
    <scope>NUCLEOTIDE SEQUENCE [LARGE SCALE GENOMIC DNA]</scope>
    <source>
        <strain evidence="2">cv. Yunnan</strain>
        <tissue evidence="1">Leaves</tissue>
    </source>
</reference>
<comment type="caution">
    <text evidence="1">The sequence shown here is derived from an EMBL/GenBank/DDBJ whole genome shotgun (WGS) entry which is preliminary data.</text>
</comment>
<reference evidence="2" key="1">
    <citation type="journal article" date="2022" name="Mol. Ecol. Resour.">
        <title>The genomes of chicory, endive, great burdock and yacon provide insights into Asteraceae palaeo-polyploidization history and plant inulin production.</title>
        <authorList>
            <person name="Fan W."/>
            <person name="Wang S."/>
            <person name="Wang H."/>
            <person name="Wang A."/>
            <person name="Jiang F."/>
            <person name="Liu H."/>
            <person name="Zhao H."/>
            <person name="Xu D."/>
            <person name="Zhang Y."/>
        </authorList>
    </citation>
    <scope>NUCLEOTIDE SEQUENCE [LARGE SCALE GENOMIC DNA]</scope>
    <source>
        <strain evidence="2">cv. Yunnan</strain>
    </source>
</reference>
<proteinExistence type="predicted"/>
<accession>A0ACB9EWH2</accession>
<evidence type="ECO:0000313" key="2">
    <source>
        <dbReference type="Proteomes" id="UP001056120"/>
    </source>
</evidence>
<keyword evidence="2" id="KW-1185">Reference proteome</keyword>